<protein>
    <submittedName>
        <fullName evidence="1">Uncharacterized protein</fullName>
    </submittedName>
</protein>
<reference evidence="1" key="2">
    <citation type="journal article" date="2015" name="Fish Shellfish Immunol.">
        <title>Early steps in the European eel (Anguilla anguilla)-Vibrio vulnificus interaction in the gills: Role of the RtxA13 toxin.</title>
        <authorList>
            <person name="Callol A."/>
            <person name="Pajuelo D."/>
            <person name="Ebbesson L."/>
            <person name="Teles M."/>
            <person name="MacKenzie S."/>
            <person name="Amaro C."/>
        </authorList>
    </citation>
    <scope>NUCLEOTIDE SEQUENCE</scope>
</reference>
<proteinExistence type="predicted"/>
<dbReference type="EMBL" id="GBXM01066297">
    <property type="protein sequence ID" value="JAH42280.1"/>
    <property type="molecule type" value="Transcribed_RNA"/>
</dbReference>
<sequence>MGSQWGFYLEFWEVLGKDLLKVVNHIFVSGVLSPSMREGVVSLLFKKGDPELLGNW</sequence>
<evidence type="ECO:0000313" key="1">
    <source>
        <dbReference type="EMBL" id="JAH42280.1"/>
    </source>
</evidence>
<reference evidence="1" key="1">
    <citation type="submission" date="2014-11" db="EMBL/GenBank/DDBJ databases">
        <authorList>
            <person name="Amaro Gonzalez C."/>
        </authorList>
    </citation>
    <scope>NUCLEOTIDE SEQUENCE</scope>
</reference>
<accession>A0A0E9SNQ1</accession>
<name>A0A0E9SNQ1_ANGAN</name>
<organism evidence="1">
    <name type="scientific">Anguilla anguilla</name>
    <name type="common">European freshwater eel</name>
    <name type="synonym">Muraena anguilla</name>
    <dbReference type="NCBI Taxonomy" id="7936"/>
    <lineage>
        <taxon>Eukaryota</taxon>
        <taxon>Metazoa</taxon>
        <taxon>Chordata</taxon>
        <taxon>Craniata</taxon>
        <taxon>Vertebrata</taxon>
        <taxon>Euteleostomi</taxon>
        <taxon>Actinopterygii</taxon>
        <taxon>Neopterygii</taxon>
        <taxon>Teleostei</taxon>
        <taxon>Anguilliformes</taxon>
        <taxon>Anguillidae</taxon>
        <taxon>Anguilla</taxon>
    </lineage>
</organism>
<dbReference type="AlphaFoldDB" id="A0A0E9SNQ1"/>